<dbReference type="EC" id="2.1.-.-" evidence="1"/>
<dbReference type="SUPFAM" id="SSF53335">
    <property type="entry name" value="S-adenosyl-L-methionine-dependent methyltransferases"/>
    <property type="match status" value="1"/>
</dbReference>
<keyword evidence="1" id="KW-0489">Methyltransferase</keyword>
<organism evidence="1 2">
    <name type="scientific">Mesorhizobium marinum</name>
    <dbReference type="NCBI Taxonomy" id="3228790"/>
    <lineage>
        <taxon>Bacteria</taxon>
        <taxon>Pseudomonadati</taxon>
        <taxon>Pseudomonadota</taxon>
        <taxon>Alphaproteobacteria</taxon>
        <taxon>Hyphomicrobiales</taxon>
        <taxon>Phyllobacteriaceae</taxon>
        <taxon>Mesorhizobium</taxon>
    </lineage>
</organism>
<keyword evidence="2" id="KW-1185">Reference proteome</keyword>
<evidence type="ECO:0000313" key="1">
    <source>
        <dbReference type="EMBL" id="MEW9807108.1"/>
    </source>
</evidence>
<dbReference type="Proteomes" id="UP001556196">
    <property type="component" value="Unassembled WGS sequence"/>
</dbReference>
<reference evidence="1 2" key="1">
    <citation type="submission" date="2024-06" db="EMBL/GenBank/DDBJ databases">
        <authorList>
            <person name="Tuo L."/>
        </authorList>
    </citation>
    <scope>NUCLEOTIDE SEQUENCE [LARGE SCALE GENOMIC DNA]</scope>
    <source>
        <strain evidence="1 2">ZMM04-5</strain>
    </source>
</reference>
<keyword evidence="1" id="KW-0808">Transferase</keyword>
<name>A0ABV3R2U9_9HYPH</name>
<protein>
    <submittedName>
        <fullName evidence="1">Class I SAM-dependent methyltransferase</fullName>
        <ecNumber evidence="1">2.1.-.-</ecNumber>
    </submittedName>
</protein>
<dbReference type="Gene3D" id="3.40.50.150">
    <property type="entry name" value="Vaccinia Virus protein VP39"/>
    <property type="match status" value="1"/>
</dbReference>
<proteinExistence type="predicted"/>
<dbReference type="EMBL" id="JBFOCI010000004">
    <property type="protein sequence ID" value="MEW9807108.1"/>
    <property type="molecule type" value="Genomic_DNA"/>
</dbReference>
<dbReference type="InterPro" id="IPR029063">
    <property type="entry name" value="SAM-dependent_MTases_sf"/>
</dbReference>
<dbReference type="GO" id="GO:0008168">
    <property type="term" value="F:methyltransferase activity"/>
    <property type="evidence" value="ECO:0007669"/>
    <property type="project" value="UniProtKB-KW"/>
</dbReference>
<sequence>MTGRNPPASADHSANRLGRALEIVRRHGVLEPFRLVRRHGARESGRFVLRNLRHMLADRLARRWDRANGVDTAGSIRLDQLDVVGPNRTKGNECVCTSPKSFDFIMRSLPENLSGYTFIDIGSGKSRTLLLASHYSFGAIVGVEFARELVAIAQGNLETYRNPAQRCRALSVVEADAAAYAFPDTPLVVYFYNPFSRDVFDVVLRNLVQSLEQSPRDCYVVYGSSSHNAIGWAKPAIRDCGVFEELQTPPMPFFLDAVRTIDYAVFRRRTNRP</sequence>
<dbReference type="RefSeq" id="WP_367724268.1">
    <property type="nucleotide sequence ID" value="NZ_JBFOCI010000004.1"/>
</dbReference>
<accession>A0ABV3R2U9</accession>
<evidence type="ECO:0000313" key="2">
    <source>
        <dbReference type="Proteomes" id="UP001556196"/>
    </source>
</evidence>
<comment type="caution">
    <text evidence="1">The sequence shown here is derived from an EMBL/GenBank/DDBJ whole genome shotgun (WGS) entry which is preliminary data.</text>
</comment>
<gene>
    <name evidence="1" type="ORF">ABUE31_14035</name>
</gene>
<dbReference type="GO" id="GO:0032259">
    <property type="term" value="P:methylation"/>
    <property type="evidence" value="ECO:0007669"/>
    <property type="project" value="UniProtKB-KW"/>
</dbReference>